<dbReference type="Gene3D" id="3.40.190.10">
    <property type="entry name" value="Periplasmic binding protein-like II"/>
    <property type="match status" value="2"/>
</dbReference>
<gene>
    <name evidence="5" type="ORF">AKJ08_3277</name>
</gene>
<evidence type="ECO:0000313" key="6">
    <source>
        <dbReference type="Proteomes" id="UP000055590"/>
    </source>
</evidence>
<dbReference type="STRING" id="1391653.AKJ08_3277"/>
<name>A0A0K1PH91_9BACT</name>
<reference evidence="5 6" key="1">
    <citation type="submission" date="2015-08" db="EMBL/GenBank/DDBJ databases">
        <authorList>
            <person name="Babu N.S."/>
            <person name="Beckwith C.J."/>
            <person name="Beseler K.G."/>
            <person name="Brison A."/>
            <person name="Carone J.V."/>
            <person name="Caskin T.P."/>
            <person name="Diamond M."/>
            <person name="Durham M.E."/>
            <person name="Foxe J.M."/>
            <person name="Go M."/>
            <person name="Henderson B.A."/>
            <person name="Jones I.B."/>
            <person name="McGettigan J.A."/>
            <person name="Micheletti S.J."/>
            <person name="Nasrallah M.E."/>
            <person name="Ortiz D."/>
            <person name="Piller C.R."/>
            <person name="Privatt S.R."/>
            <person name="Schneider S.L."/>
            <person name="Sharp S."/>
            <person name="Smith T.C."/>
            <person name="Stanton J.D."/>
            <person name="Ullery H.E."/>
            <person name="Wilson R.J."/>
            <person name="Serrano M.G."/>
            <person name="Buck G."/>
            <person name="Lee V."/>
            <person name="Wang Y."/>
            <person name="Carvalho R."/>
            <person name="Voegtly L."/>
            <person name="Shi R."/>
            <person name="Duckworth R."/>
            <person name="Johnson A."/>
            <person name="Loviza R."/>
            <person name="Walstead R."/>
            <person name="Shah Z."/>
            <person name="Kiflezghi M."/>
            <person name="Wade K."/>
            <person name="Ball S.L."/>
            <person name="Bradley K.W."/>
            <person name="Asai D.J."/>
            <person name="Bowman C.A."/>
            <person name="Russell D.A."/>
            <person name="Pope W.H."/>
            <person name="Jacobs-Sera D."/>
            <person name="Hendrix R.W."/>
            <person name="Hatfull G.F."/>
        </authorList>
    </citation>
    <scope>NUCLEOTIDE SEQUENCE [LARGE SCALE GENOMIC DNA]</scope>
    <source>
        <strain evidence="5 6">DSM 27710</strain>
    </source>
</reference>
<dbReference type="Pfam" id="PF03466">
    <property type="entry name" value="LysR_substrate"/>
    <property type="match status" value="1"/>
</dbReference>
<dbReference type="Proteomes" id="UP000055590">
    <property type="component" value="Chromosome"/>
</dbReference>
<dbReference type="GO" id="GO:0000976">
    <property type="term" value="F:transcription cis-regulatory region binding"/>
    <property type="evidence" value="ECO:0007669"/>
    <property type="project" value="TreeGrafter"/>
</dbReference>
<keyword evidence="6" id="KW-1185">Reference proteome</keyword>
<dbReference type="PANTHER" id="PTHR30126:SF39">
    <property type="entry name" value="HTH-TYPE TRANSCRIPTIONAL REGULATOR CYSL"/>
    <property type="match status" value="1"/>
</dbReference>
<evidence type="ECO:0000256" key="2">
    <source>
        <dbReference type="ARBA" id="ARBA00023015"/>
    </source>
</evidence>
<keyword evidence="3" id="KW-0804">Transcription</keyword>
<evidence type="ECO:0000313" key="5">
    <source>
        <dbReference type="EMBL" id="AKU92890.1"/>
    </source>
</evidence>
<feature type="domain" description="LysR substrate-binding" evidence="4">
    <location>
        <begin position="1"/>
        <end position="100"/>
    </location>
</feature>
<protein>
    <submittedName>
        <fullName evidence="5">Transcriptional regulator, LysR family</fullName>
    </submittedName>
</protein>
<dbReference type="SUPFAM" id="SSF53850">
    <property type="entry name" value="Periplasmic binding protein-like II"/>
    <property type="match status" value="1"/>
</dbReference>
<dbReference type="InterPro" id="IPR005119">
    <property type="entry name" value="LysR_subst-bd"/>
</dbReference>
<proteinExistence type="inferred from homology"/>
<keyword evidence="2" id="KW-0805">Transcription regulation</keyword>
<dbReference type="EMBL" id="CP012332">
    <property type="protein sequence ID" value="AKU92890.1"/>
    <property type="molecule type" value="Genomic_DNA"/>
</dbReference>
<accession>A0A0K1PH91</accession>
<comment type="similarity">
    <text evidence="1">Belongs to the LysR transcriptional regulatory family.</text>
</comment>
<dbReference type="AlphaFoldDB" id="A0A0K1PH91"/>
<dbReference type="KEGG" id="vin:AKJ08_3277"/>
<evidence type="ECO:0000259" key="4">
    <source>
        <dbReference type="Pfam" id="PF03466"/>
    </source>
</evidence>
<dbReference type="PANTHER" id="PTHR30126">
    <property type="entry name" value="HTH-TYPE TRANSCRIPTIONAL REGULATOR"/>
    <property type="match status" value="1"/>
</dbReference>
<organism evidence="5 6">
    <name type="scientific">Vulgatibacter incomptus</name>
    <dbReference type="NCBI Taxonomy" id="1391653"/>
    <lineage>
        <taxon>Bacteria</taxon>
        <taxon>Pseudomonadati</taxon>
        <taxon>Myxococcota</taxon>
        <taxon>Myxococcia</taxon>
        <taxon>Myxococcales</taxon>
        <taxon>Cystobacterineae</taxon>
        <taxon>Vulgatibacteraceae</taxon>
        <taxon>Vulgatibacter</taxon>
    </lineage>
</organism>
<dbReference type="GO" id="GO:0006355">
    <property type="term" value="P:regulation of DNA-templated transcription"/>
    <property type="evidence" value="ECO:0007669"/>
    <property type="project" value="TreeGrafter"/>
</dbReference>
<evidence type="ECO:0000256" key="1">
    <source>
        <dbReference type="ARBA" id="ARBA00009437"/>
    </source>
</evidence>
<evidence type="ECO:0000256" key="3">
    <source>
        <dbReference type="ARBA" id="ARBA00023163"/>
    </source>
</evidence>
<sequence>MIVREPGSGTRDVILAALGSRGIVLRDTVEVDSTEAIKQVVASGLGVSFVSRAAAADQLALGRLCELRLAGLSIRRPLTQLFLAGRNPSPAALAFGRMLAAG</sequence>